<organism evidence="7">
    <name type="scientific">Heliothis virescens</name>
    <name type="common">Tobacco budworm moth</name>
    <dbReference type="NCBI Taxonomy" id="7102"/>
    <lineage>
        <taxon>Eukaryota</taxon>
        <taxon>Metazoa</taxon>
        <taxon>Ecdysozoa</taxon>
        <taxon>Arthropoda</taxon>
        <taxon>Hexapoda</taxon>
        <taxon>Insecta</taxon>
        <taxon>Pterygota</taxon>
        <taxon>Neoptera</taxon>
        <taxon>Endopterygota</taxon>
        <taxon>Lepidoptera</taxon>
        <taxon>Glossata</taxon>
        <taxon>Ditrysia</taxon>
        <taxon>Noctuoidea</taxon>
        <taxon>Noctuidae</taxon>
        <taxon>Heliothinae</taxon>
        <taxon>Heliothis</taxon>
    </lineage>
</organism>
<evidence type="ECO:0000256" key="2">
    <source>
        <dbReference type="ARBA" id="ARBA00022692"/>
    </source>
</evidence>
<feature type="transmembrane region" description="Helical" evidence="5">
    <location>
        <begin position="192"/>
        <end position="209"/>
    </location>
</feature>
<feature type="transmembrane region" description="Helical" evidence="5">
    <location>
        <begin position="71"/>
        <end position="94"/>
    </location>
</feature>
<dbReference type="Pfam" id="PF01490">
    <property type="entry name" value="Aa_trans"/>
    <property type="match status" value="1"/>
</dbReference>
<keyword evidence="2 5" id="KW-0812">Transmembrane</keyword>
<feature type="transmembrane region" description="Helical" evidence="5">
    <location>
        <begin position="150"/>
        <end position="171"/>
    </location>
</feature>
<sequence length="284" mass="31973">MGEDEDIDILRAYILIVFVPILLLCMITTLKYLAPFSLVADVFIVSCVIATIVYSLEIAPPIEERPAFKSFIGFFEFSGVVVFSMGGIGVSLPIENNMKEPRKFRIVLAAGMSVVVSFVLLVGFFGYWGYGEESDSPVTLNFKPGIVPTILQILIALMVYVTFALNFWAPFNLCWHYLQRRHSPQKHWLWERVYRTIIVICITAISFTFPNIGNLMGLIGAFCLSNMAFVFPSIIDLLVVWEDPGLGVLYWRLLKNILILSTGSVLFLSGTYFNGKALMESLYT</sequence>
<keyword evidence="3 5" id="KW-1133">Transmembrane helix</keyword>
<dbReference type="PANTHER" id="PTHR22950">
    <property type="entry name" value="AMINO ACID TRANSPORTER"/>
    <property type="match status" value="1"/>
</dbReference>
<dbReference type="STRING" id="7102.A0A2A4IXC2"/>
<protein>
    <recommendedName>
        <fullName evidence="6">Amino acid transporter transmembrane domain-containing protein</fullName>
    </recommendedName>
</protein>
<proteinExistence type="predicted"/>
<evidence type="ECO:0000256" key="4">
    <source>
        <dbReference type="ARBA" id="ARBA00023136"/>
    </source>
</evidence>
<dbReference type="EMBL" id="NWSH01005813">
    <property type="protein sequence ID" value="PCG63924.1"/>
    <property type="molecule type" value="Genomic_DNA"/>
</dbReference>
<accession>A0A2A4IXC2</accession>
<dbReference type="AlphaFoldDB" id="A0A2A4IXC2"/>
<feature type="transmembrane region" description="Helical" evidence="5">
    <location>
        <begin position="215"/>
        <end position="241"/>
    </location>
</feature>
<gene>
    <name evidence="7" type="ORF">B5V51_11536</name>
</gene>
<evidence type="ECO:0000256" key="3">
    <source>
        <dbReference type="ARBA" id="ARBA00022989"/>
    </source>
</evidence>
<evidence type="ECO:0000256" key="1">
    <source>
        <dbReference type="ARBA" id="ARBA00004141"/>
    </source>
</evidence>
<dbReference type="InterPro" id="IPR013057">
    <property type="entry name" value="AA_transpt_TM"/>
</dbReference>
<evidence type="ECO:0000313" key="7">
    <source>
        <dbReference type="EMBL" id="PCG63924.1"/>
    </source>
</evidence>
<evidence type="ECO:0000259" key="6">
    <source>
        <dbReference type="Pfam" id="PF01490"/>
    </source>
</evidence>
<feature type="transmembrane region" description="Helical" evidence="5">
    <location>
        <begin position="38"/>
        <end position="59"/>
    </location>
</feature>
<feature type="domain" description="Amino acid transporter transmembrane" evidence="6">
    <location>
        <begin position="12"/>
        <end position="272"/>
    </location>
</feature>
<reference evidence="7" key="1">
    <citation type="submission" date="2017-09" db="EMBL/GenBank/DDBJ databases">
        <title>Contemporary evolution of a Lepidopteran species, Heliothis virescens, in response to modern agricultural practices.</title>
        <authorList>
            <person name="Fritz M.L."/>
            <person name="Deyonke A.M."/>
            <person name="Papanicolaou A."/>
            <person name="Micinski S."/>
            <person name="Westbrook J."/>
            <person name="Gould F."/>
        </authorList>
    </citation>
    <scope>NUCLEOTIDE SEQUENCE [LARGE SCALE GENOMIC DNA]</scope>
    <source>
        <strain evidence="7">HvINT-</strain>
        <tissue evidence="7">Whole body</tissue>
    </source>
</reference>
<comment type="caution">
    <text evidence="7">The sequence shown here is derived from an EMBL/GenBank/DDBJ whole genome shotgun (WGS) entry which is preliminary data.</text>
</comment>
<evidence type="ECO:0000256" key="5">
    <source>
        <dbReference type="SAM" id="Phobius"/>
    </source>
</evidence>
<feature type="transmembrane region" description="Helical" evidence="5">
    <location>
        <begin position="12"/>
        <end position="33"/>
    </location>
</feature>
<dbReference type="GO" id="GO:0005774">
    <property type="term" value="C:vacuolar membrane"/>
    <property type="evidence" value="ECO:0007669"/>
    <property type="project" value="TreeGrafter"/>
</dbReference>
<keyword evidence="4 5" id="KW-0472">Membrane</keyword>
<comment type="subcellular location">
    <subcellularLocation>
        <location evidence="1">Membrane</location>
        <topology evidence="1">Multi-pass membrane protein</topology>
    </subcellularLocation>
</comment>
<dbReference type="PANTHER" id="PTHR22950:SF349">
    <property type="entry name" value="AMINO ACID TRANSPORTER TRANSMEMBRANE DOMAIN-CONTAINING PROTEIN"/>
    <property type="match status" value="1"/>
</dbReference>
<name>A0A2A4IXC2_HELVI</name>
<feature type="transmembrane region" description="Helical" evidence="5">
    <location>
        <begin position="253"/>
        <end position="273"/>
    </location>
</feature>
<dbReference type="GO" id="GO:0015179">
    <property type="term" value="F:L-amino acid transmembrane transporter activity"/>
    <property type="evidence" value="ECO:0007669"/>
    <property type="project" value="TreeGrafter"/>
</dbReference>
<feature type="transmembrane region" description="Helical" evidence="5">
    <location>
        <begin position="106"/>
        <end position="130"/>
    </location>
</feature>